<dbReference type="SUPFAM" id="SSF161098">
    <property type="entry name" value="MetI-like"/>
    <property type="match status" value="1"/>
</dbReference>
<evidence type="ECO:0000256" key="4">
    <source>
        <dbReference type="ARBA" id="ARBA00022475"/>
    </source>
</evidence>
<keyword evidence="5 8" id="KW-0812">Transmembrane</keyword>
<evidence type="ECO:0000256" key="5">
    <source>
        <dbReference type="ARBA" id="ARBA00022692"/>
    </source>
</evidence>
<protein>
    <submittedName>
        <fullName evidence="10">Amino acid ABC transporter membrane protein 1, PAAT family</fullName>
    </submittedName>
</protein>
<dbReference type="CDD" id="cd06261">
    <property type="entry name" value="TM_PBP2"/>
    <property type="match status" value="1"/>
</dbReference>
<comment type="subcellular location">
    <subcellularLocation>
        <location evidence="1">Cell inner membrane</location>
        <topology evidence="1">Multi-pass membrane protein</topology>
    </subcellularLocation>
    <subcellularLocation>
        <location evidence="8">Cell membrane</location>
        <topology evidence="8">Multi-pass membrane protein</topology>
    </subcellularLocation>
</comment>
<comment type="similarity">
    <text evidence="2">Belongs to the binding-protein-dependent transport system permease family. HisMQ subfamily.</text>
</comment>
<evidence type="ECO:0000256" key="2">
    <source>
        <dbReference type="ARBA" id="ARBA00010072"/>
    </source>
</evidence>
<keyword evidence="4" id="KW-1003">Cell membrane</keyword>
<accession>A0A1I7EN29</accession>
<evidence type="ECO:0000256" key="7">
    <source>
        <dbReference type="ARBA" id="ARBA00023136"/>
    </source>
</evidence>
<evidence type="ECO:0000256" key="6">
    <source>
        <dbReference type="ARBA" id="ARBA00022989"/>
    </source>
</evidence>
<keyword evidence="7 8" id="KW-0472">Membrane</keyword>
<sequence length="265" mass="29189">MNGHVGNVPVGIFERSRFQEAGSKMQAWLAPKYLMWLWQGFGVTVGLALTVALAATVSGFVLAIARHARYGWLRRATATYVLVFRNTPLLVQLFFWYFGAATLMPDALMQWLNTPHGVHLGVYALRWPSFEFVAGWLGLTCYTAAFIAEEFQAGLRGVPNGQHAAAAALGLTPLQAFRYVVLPQAVRISLPPLFGQYMNLVKNSSLTMAIGLAELSYASRQVETESFKTFEAFGVATVLYIAAIALIEAVSHTVAHARDRSFARR</sequence>
<evidence type="ECO:0000313" key="11">
    <source>
        <dbReference type="Proteomes" id="UP000198844"/>
    </source>
</evidence>
<proteinExistence type="inferred from homology"/>
<keyword evidence="6 8" id="KW-1133">Transmembrane helix</keyword>
<feature type="transmembrane region" description="Helical" evidence="8">
    <location>
        <begin position="36"/>
        <end position="65"/>
    </location>
</feature>
<evidence type="ECO:0000256" key="3">
    <source>
        <dbReference type="ARBA" id="ARBA00022448"/>
    </source>
</evidence>
<dbReference type="PANTHER" id="PTHR30614:SF47">
    <property type="entry name" value="ABC TRANSPORTER PERMEASE"/>
    <property type="match status" value="1"/>
</dbReference>
<dbReference type="EMBL" id="FPBH01000035">
    <property type="protein sequence ID" value="SFU25336.1"/>
    <property type="molecule type" value="Genomic_DNA"/>
</dbReference>
<name>A0A1I7EN29_9BURK</name>
<dbReference type="Proteomes" id="UP000198844">
    <property type="component" value="Unassembled WGS sequence"/>
</dbReference>
<feature type="domain" description="ABC transmembrane type-1" evidence="9">
    <location>
        <begin position="41"/>
        <end position="248"/>
    </location>
</feature>
<feature type="transmembrane region" description="Helical" evidence="8">
    <location>
        <begin position="77"/>
        <end position="99"/>
    </location>
</feature>
<dbReference type="Pfam" id="PF00528">
    <property type="entry name" value="BPD_transp_1"/>
    <property type="match status" value="1"/>
</dbReference>
<dbReference type="InterPro" id="IPR043429">
    <property type="entry name" value="ArtM/GltK/GlnP/TcyL/YhdX-like"/>
</dbReference>
<dbReference type="PROSITE" id="PS50928">
    <property type="entry name" value="ABC_TM1"/>
    <property type="match status" value="1"/>
</dbReference>
<dbReference type="InterPro" id="IPR010065">
    <property type="entry name" value="AA_ABC_transptr_permease_3TM"/>
</dbReference>
<dbReference type="GO" id="GO:0043190">
    <property type="term" value="C:ATP-binding cassette (ABC) transporter complex"/>
    <property type="evidence" value="ECO:0007669"/>
    <property type="project" value="InterPro"/>
</dbReference>
<dbReference type="GO" id="GO:0022857">
    <property type="term" value="F:transmembrane transporter activity"/>
    <property type="evidence" value="ECO:0007669"/>
    <property type="project" value="InterPro"/>
</dbReference>
<organism evidence="10 11">
    <name type="scientific">Paraburkholderia aspalathi</name>
    <dbReference type="NCBI Taxonomy" id="1324617"/>
    <lineage>
        <taxon>Bacteria</taxon>
        <taxon>Pseudomonadati</taxon>
        <taxon>Pseudomonadota</taxon>
        <taxon>Betaproteobacteria</taxon>
        <taxon>Burkholderiales</taxon>
        <taxon>Burkholderiaceae</taxon>
        <taxon>Paraburkholderia</taxon>
    </lineage>
</organism>
<reference evidence="10 11" key="1">
    <citation type="submission" date="2016-10" db="EMBL/GenBank/DDBJ databases">
        <authorList>
            <person name="de Groot N.N."/>
        </authorList>
    </citation>
    <scope>NUCLEOTIDE SEQUENCE [LARGE SCALE GENOMIC DNA]</scope>
    <source>
        <strain evidence="10 11">LMG 27731</strain>
    </source>
</reference>
<dbReference type="GO" id="GO:0006865">
    <property type="term" value="P:amino acid transport"/>
    <property type="evidence" value="ECO:0007669"/>
    <property type="project" value="TreeGrafter"/>
</dbReference>
<evidence type="ECO:0000256" key="8">
    <source>
        <dbReference type="RuleBase" id="RU363032"/>
    </source>
</evidence>
<dbReference type="PANTHER" id="PTHR30614">
    <property type="entry name" value="MEMBRANE COMPONENT OF AMINO ACID ABC TRANSPORTER"/>
    <property type="match status" value="1"/>
</dbReference>
<dbReference type="NCBIfam" id="TIGR01726">
    <property type="entry name" value="HEQRo_perm_3TM"/>
    <property type="match status" value="1"/>
</dbReference>
<dbReference type="InterPro" id="IPR000515">
    <property type="entry name" value="MetI-like"/>
</dbReference>
<feature type="transmembrane region" description="Helical" evidence="8">
    <location>
        <begin position="232"/>
        <end position="255"/>
    </location>
</feature>
<dbReference type="Gene3D" id="1.10.3720.10">
    <property type="entry name" value="MetI-like"/>
    <property type="match status" value="1"/>
</dbReference>
<dbReference type="InterPro" id="IPR035906">
    <property type="entry name" value="MetI-like_sf"/>
</dbReference>
<evidence type="ECO:0000259" key="9">
    <source>
        <dbReference type="PROSITE" id="PS50928"/>
    </source>
</evidence>
<evidence type="ECO:0000256" key="1">
    <source>
        <dbReference type="ARBA" id="ARBA00004429"/>
    </source>
</evidence>
<dbReference type="AlphaFoldDB" id="A0A1I7EN29"/>
<evidence type="ECO:0000313" key="10">
    <source>
        <dbReference type="EMBL" id="SFU25336.1"/>
    </source>
</evidence>
<keyword evidence="3 8" id="KW-0813">Transport</keyword>
<gene>
    <name evidence="10" type="ORF">SAMN05192563_103534</name>
</gene>